<keyword evidence="1" id="KW-0496">Mitochondrion</keyword>
<dbReference type="AlphaFoldDB" id="A0A101LUQ5"/>
<reference evidence="1" key="1">
    <citation type="journal article" date="2015" name="Genome Biol. Evol.">
        <title>Organellar Genomes of White Spruce (Picea glauca): Assembly and Annotation.</title>
        <authorList>
            <person name="Jackman S.D."/>
            <person name="Warren R.L."/>
            <person name="Gibb E.A."/>
            <person name="Vandervalk B.P."/>
            <person name="Mohamadi H."/>
            <person name="Chu J."/>
            <person name="Raymond A."/>
            <person name="Pleasance S."/>
            <person name="Coope R."/>
            <person name="Wildung M.R."/>
            <person name="Ritland C.E."/>
            <person name="Bousquet J."/>
            <person name="Jones S.J."/>
            <person name="Bohlmann J."/>
            <person name="Birol I."/>
        </authorList>
    </citation>
    <scope>NUCLEOTIDE SEQUENCE [LARGE SCALE GENOMIC DNA]</scope>
    <source>
        <tissue evidence="1">Flushing bud</tissue>
    </source>
</reference>
<accession>A0A101LUQ5</accession>
<comment type="caution">
    <text evidence="1">The sequence shown here is derived from an EMBL/GenBank/DDBJ whole genome shotgun (WGS) entry which is preliminary data.</text>
</comment>
<evidence type="ECO:0000313" key="1">
    <source>
        <dbReference type="EMBL" id="KUM45707.1"/>
    </source>
</evidence>
<geneLocation type="mitochondrion" evidence="1"/>
<proteinExistence type="predicted"/>
<gene>
    <name evidence="1" type="ORF">ABT39_MTgene2544</name>
</gene>
<organism evidence="1">
    <name type="scientific">Picea glauca</name>
    <name type="common">White spruce</name>
    <name type="synonym">Pinus glauca</name>
    <dbReference type="NCBI Taxonomy" id="3330"/>
    <lineage>
        <taxon>Eukaryota</taxon>
        <taxon>Viridiplantae</taxon>
        <taxon>Streptophyta</taxon>
        <taxon>Embryophyta</taxon>
        <taxon>Tracheophyta</taxon>
        <taxon>Spermatophyta</taxon>
        <taxon>Pinopsida</taxon>
        <taxon>Pinidae</taxon>
        <taxon>Conifers I</taxon>
        <taxon>Pinales</taxon>
        <taxon>Pinaceae</taxon>
        <taxon>Picea</taxon>
    </lineage>
</organism>
<protein>
    <submittedName>
        <fullName evidence="1">Uncharacterized protein</fullName>
    </submittedName>
</protein>
<name>A0A101LUQ5_PICGL</name>
<sequence length="55" mass="5771">MEMVGNEDLGSLQAIDHLALGIGRFISSGPTSPFSARSDYYTIADAPTPETAVSL</sequence>
<dbReference type="EMBL" id="LKAM01000017">
    <property type="protein sequence ID" value="KUM45707.1"/>
    <property type="molecule type" value="Genomic_DNA"/>
</dbReference>